<dbReference type="SUPFAM" id="SSF53187">
    <property type="entry name" value="Zn-dependent exopeptidases"/>
    <property type="match status" value="1"/>
</dbReference>
<dbReference type="PANTHER" id="PTHR43808:SF32">
    <property type="entry name" value="ARGE_DAPE-RELATED DEACYLASE"/>
    <property type="match status" value="1"/>
</dbReference>
<dbReference type="InterPro" id="IPR050072">
    <property type="entry name" value="Peptidase_M20A"/>
</dbReference>
<dbReference type="InterPro" id="IPR011650">
    <property type="entry name" value="Peptidase_M20_dimer"/>
</dbReference>
<keyword evidence="4" id="KW-0614">Plasmid</keyword>
<name>S3HKK7_9HYPH</name>
<dbReference type="SUPFAM" id="SSF55031">
    <property type="entry name" value="Bacterial exopeptidase dimerisation domain"/>
    <property type="match status" value="1"/>
</dbReference>
<dbReference type="GO" id="GO:0016787">
    <property type="term" value="F:hydrolase activity"/>
    <property type="evidence" value="ECO:0007669"/>
    <property type="project" value="UniProtKB-KW"/>
</dbReference>
<dbReference type="EMBL" id="AEYE02000038">
    <property type="protein sequence ID" value="EPE94011.1"/>
    <property type="molecule type" value="Genomic_DNA"/>
</dbReference>
<dbReference type="RefSeq" id="WP_016558781.1">
    <property type="nucleotide sequence ID" value="NZ_AEYE02000038.1"/>
</dbReference>
<dbReference type="Proteomes" id="UP000014411">
    <property type="component" value="Unassembled WGS sequence"/>
</dbReference>
<evidence type="ECO:0000256" key="2">
    <source>
        <dbReference type="ARBA" id="ARBA00022801"/>
    </source>
</evidence>
<keyword evidence="5" id="KW-1185">Reference proteome</keyword>
<organism evidence="4 5">
    <name type="scientific">Rhizobium grahamii CCGE 502</name>
    <dbReference type="NCBI Taxonomy" id="990285"/>
    <lineage>
        <taxon>Bacteria</taxon>
        <taxon>Pseudomonadati</taxon>
        <taxon>Pseudomonadota</taxon>
        <taxon>Alphaproteobacteria</taxon>
        <taxon>Hyphomicrobiales</taxon>
        <taxon>Rhizobiaceae</taxon>
        <taxon>Rhizobium/Agrobacterium group</taxon>
        <taxon>Rhizobium</taxon>
    </lineage>
</organism>
<evidence type="ECO:0000313" key="4">
    <source>
        <dbReference type="EMBL" id="EPE94011.1"/>
    </source>
</evidence>
<accession>S3HKK7</accession>
<dbReference type="Gene3D" id="3.40.630.10">
    <property type="entry name" value="Zn peptidases"/>
    <property type="match status" value="2"/>
</dbReference>
<proteinExistence type="predicted"/>
<dbReference type="HOGENOM" id="CLU_021802_2_3_5"/>
<geneLocation type="plasmid" evidence="4">
    <name>pRg502a</name>
</geneLocation>
<sequence>MGEKEQLLAAIERDREEIVEFLRGFIRVKSPNPPGNTQAAARYVCAFLEAEGLEYQVVAPKEEYPNIVASFSPAQPLRHLVLNGHVDVFPVDPVGWTKDPWGGEMVDGKIFGRGACDMKAGTAASIFTYRYMHRIRDKLNGRLTLTCVSDEETLGPWGSRYLVDNCPVVLGDCMLSGEPSGRNAIRFGEKGLLWVTFEVRRPGAHGSYTHKSESAIKVASRVIADLEALAEIPASPPREVEEAIIKGEPFVEQIWGKGAADIVPKVTVNIGVIAGGLKNNMIPSHCKFEVDIRIPPGVDKGTIIRELERIAGRYSQVTFVEDHFTAPAYCDPNGELSELVRRNANQLTNVEPAPIVSLAGTDARLWRYRGVPAYIYGPPPVGIASHDENVSVDDYLHVVRTHVLSAYDYLS</sequence>
<dbReference type="Gene3D" id="3.30.70.360">
    <property type="match status" value="1"/>
</dbReference>
<evidence type="ECO:0000256" key="1">
    <source>
        <dbReference type="ARBA" id="ARBA00022723"/>
    </source>
</evidence>
<keyword evidence="1" id="KW-0479">Metal-binding</keyword>
<feature type="domain" description="Peptidase M20 dimerisation" evidence="3">
    <location>
        <begin position="188"/>
        <end position="312"/>
    </location>
</feature>
<dbReference type="AlphaFoldDB" id="S3HKK7"/>
<evidence type="ECO:0000259" key="3">
    <source>
        <dbReference type="Pfam" id="PF07687"/>
    </source>
</evidence>
<dbReference type="GO" id="GO:0046872">
    <property type="term" value="F:metal ion binding"/>
    <property type="evidence" value="ECO:0007669"/>
    <property type="project" value="UniProtKB-KW"/>
</dbReference>
<gene>
    <name evidence="4" type="ORF">RGCCGE502_34561</name>
</gene>
<dbReference type="Pfam" id="PF01546">
    <property type="entry name" value="Peptidase_M20"/>
    <property type="match status" value="1"/>
</dbReference>
<dbReference type="InterPro" id="IPR036264">
    <property type="entry name" value="Bact_exopeptidase_dim_dom"/>
</dbReference>
<reference evidence="4 5" key="1">
    <citation type="journal article" date="2012" name="J. Bacteriol.">
        <title>Genome sequence of Rhizobium grahamii CCGE502, a broad-host-range symbiont with low nodulation competitiveness in Phaseolus vulgaris.</title>
        <authorList>
            <person name="Althabegoiti M.J."/>
            <person name="Lozano L."/>
            <person name="Torres-Tejerizo G."/>
            <person name="Ormeno-Orrillo E."/>
            <person name="Rogel M.A."/>
            <person name="Gonzalez V."/>
            <person name="Martinez-Romero E."/>
        </authorList>
    </citation>
    <scope>NUCLEOTIDE SEQUENCE [LARGE SCALE GENOMIC DNA]</scope>
    <source>
        <strain evidence="4 5">CCGE 502</strain>
        <plasmid evidence="4">pRg502a</plasmid>
    </source>
</reference>
<evidence type="ECO:0000313" key="5">
    <source>
        <dbReference type="Proteomes" id="UP000014411"/>
    </source>
</evidence>
<dbReference type="Pfam" id="PF07687">
    <property type="entry name" value="M20_dimer"/>
    <property type="match status" value="1"/>
</dbReference>
<dbReference type="PANTHER" id="PTHR43808">
    <property type="entry name" value="ACETYLORNITHINE DEACETYLASE"/>
    <property type="match status" value="1"/>
</dbReference>
<comment type="caution">
    <text evidence="4">The sequence shown here is derived from an EMBL/GenBank/DDBJ whole genome shotgun (WGS) entry which is preliminary data.</text>
</comment>
<dbReference type="InterPro" id="IPR002933">
    <property type="entry name" value="Peptidase_M20"/>
</dbReference>
<keyword evidence="2" id="KW-0378">Hydrolase</keyword>
<protein>
    <submittedName>
        <fullName evidence="4">Peptidase</fullName>
    </submittedName>
</protein>